<dbReference type="GO" id="GO:0008887">
    <property type="term" value="F:glycerate kinase activity"/>
    <property type="evidence" value="ECO:0007669"/>
    <property type="project" value="UniProtKB-EC"/>
</dbReference>
<comment type="caution">
    <text evidence="5">The sequence shown here is derived from an EMBL/GenBank/DDBJ whole genome shotgun (WGS) entry which is preliminary data.</text>
</comment>
<dbReference type="PANTHER" id="PTHR21599">
    <property type="entry name" value="GLYCERATE KINASE"/>
    <property type="match status" value="1"/>
</dbReference>
<gene>
    <name evidence="5" type="primary">glxK</name>
    <name evidence="5" type="ORF">LEM8419_00479</name>
</gene>
<dbReference type="Gene3D" id="3.90.1510.10">
    <property type="entry name" value="Glycerate kinase, domain 2"/>
    <property type="match status" value="1"/>
</dbReference>
<proteinExistence type="inferred from homology"/>
<protein>
    <submittedName>
        <fullName evidence="5">Glycerate 3-kinase</fullName>
        <ecNumber evidence="5">2.7.1.31</ecNumber>
    </submittedName>
</protein>
<dbReference type="InterPro" id="IPR018197">
    <property type="entry name" value="Glycerate_kinase_RE-like"/>
</dbReference>
<evidence type="ECO:0000256" key="4">
    <source>
        <dbReference type="PIRNR" id="PIRNR006078"/>
    </source>
</evidence>
<dbReference type="EMBL" id="CAKLPZ010000001">
    <property type="protein sequence ID" value="CAH0999182.1"/>
    <property type="molecule type" value="Genomic_DNA"/>
</dbReference>
<evidence type="ECO:0000256" key="3">
    <source>
        <dbReference type="ARBA" id="ARBA00022777"/>
    </source>
</evidence>
<dbReference type="SUPFAM" id="SSF110738">
    <property type="entry name" value="Glycerate kinase I"/>
    <property type="match status" value="1"/>
</dbReference>
<dbReference type="NCBIfam" id="TIGR00045">
    <property type="entry name" value="glycerate kinase"/>
    <property type="match status" value="1"/>
</dbReference>
<dbReference type="InterPro" id="IPR018193">
    <property type="entry name" value="Glyc_kinase_flavodox-like_fold"/>
</dbReference>
<dbReference type="InterPro" id="IPR004381">
    <property type="entry name" value="Glycerate_kinase"/>
</dbReference>
<dbReference type="RefSeq" id="WP_238749378.1">
    <property type="nucleotide sequence ID" value="NZ_CAKLPZ010000001.1"/>
</dbReference>
<comment type="similarity">
    <text evidence="1 4">Belongs to the glycerate kinase type-1 family.</text>
</comment>
<accession>A0ABN8EZB0</accession>
<dbReference type="Proteomes" id="UP000837803">
    <property type="component" value="Unassembled WGS sequence"/>
</dbReference>
<dbReference type="Pfam" id="PF02595">
    <property type="entry name" value="Gly_kinase"/>
    <property type="match status" value="1"/>
</dbReference>
<evidence type="ECO:0000256" key="1">
    <source>
        <dbReference type="ARBA" id="ARBA00006284"/>
    </source>
</evidence>
<dbReference type="InterPro" id="IPR036129">
    <property type="entry name" value="Glycerate_kinase_sf"/>
</dbReference>
<evidence type="ECO:0000313" key="5">
    <source>
        <dbReference type="EMBL" id="CAH0999182.1"/>
    </source>
</evidence>
<evidence type="ECO:0000256" key="2">
    <source>
        <dbReference type="ARBA" id="ARBA00022679"/>
    </source>
</evidence>
<keyword evidence="3 4" id="KW-0418">Kinase</keyword>
<dbReference type="Gene3D" id="3.40.50.10350">
    <property type="entry name" value="Glycerate kinase, domain 1"/>
    <property type="match status" value="1"/>
</dbReference>
<evidence type="ECO:0000313" key="6">
    <source>
        <dbReference type="Proteomes" id="UP000837803"/>
    </source>
</evidence>
<dbReference type="EC" id="2.7.1.31" evidence="5"/>
<sequence length="372" mass="38310">MNILIATDKFKGSLTAREACTAIASGLQQRYPNATIRLAPLADGGDGTLAVLGEYLHLRPRQISTVDPLGRPLMATYLESDGTAYIELATASGLVLLQPAERNPLRTSTYGTGLQLRDALDRGIRKLSLLLGGSATHDLGLGIAEALGVRFLDAGGLTVRPTGGRLPTIRSIEPPAVKPWEGATIELLCDVDNPLYGPRGAARVYGAQKGASPRMVEQLEAGAEHLSALLMATTGVSVAELPGGGAAGGIGAGLVALLGARMTGGFAFVSELSGLHENIDWADVVVSGEGQVDDQSWQGKVVGGVLEHCRRAGKPLHLLVGRNALPDDGAAPSGVASIRDIMRVAPDTAAAVADAARYLRVLAGAVAVVDAG</sequence>
<organism evidence="5 6">
    <name type="scientific">Neolewinella maritima</name>
    <dbReference type="NCBI Taxonomy" id="1383882"/>
    <lineage>
        <taxon>Bacteria</taxon>
        <taxon>Pseudomonadati</taxon>
        <taxon>Bacteroidota</taxon>
        <taxon>Saprospiria</taxon>
        <taxon>Saprospirales</taxon>
        <taxon>Lewinellaceae</taxon>
        <taxon>Neolewinella</taxon>
    </lineage>
</organism>
<keyword evidence="6" id="KW-1185">Reference proteome</keyword>
<name>A0ABN8EZB0_9BACT</name>
<keyword evidence="2 4" id="KW-0808">Transferase</keyword>
<dbReference type="PANTHER" id="PTHR21599:SF0">
    <property type="entry name" value="GLYCERATE KINASE"/>
    <property type="match status" value="1"/>
</dbReference>
<reference evidence="5" key="1">
    <citation type="submission" date="2021-12" db="EMBL/GenBank/DDBJ databases">
        <authorList>
            <person name="Rodrigo-Torres L."/>
            <person name="Arahal R. D."/>
            <person name="Lucena T."/>
        </authorList>
    </citation>
    <scope>NUCLEOTIDE SEQUENCE</scope>
    <source>
        <strain evidence="5">CECT 8419</strain>
    </source>
</reference>
<dbReference type="PIRSF" id="PIRSF006078">
    <property type="entry name" value="GlxK"/>
    <property type="match status" value="1"/>
</dbReference>